<dbReference type="EMBL" id="MN739708">
    <property type="protein sequence ID" value="QHT22276.1"/>
    <property type="molecule type" value="Genomic_DNA"/>
</dbReference>
<feature type="region of interest" description="Disordered" evidence="1">
    <location>
        <begin position="264"/>
        <end position="285"/>
    </location>
</feature>
<dbReference type="AlphaFoldDB" id="A0A6C0DZF9"/>
<accession>A0A6C0DZF9</accession>
<evidence type="ECO:0000313" key="2">
    <source>
        <dbReference type="EMBL" id="QHT22276.1"/>
    </source>
</evidence>
<name>A0A6C0DZF9_9ZZZZ</name>
<dbReference type="SUPFAM" id="SSF53098">
    <property type="entry name" value="Ribonuclease H-like"/>
    <property type="match status" value="1"/>
</dbReference>
<proteinExistence type="predicted"/>
<evidence type="ECO:0000256" key="1">
    <source>
        <dbReference type="SAM" id="MobiDB-lite"/>
    </source>
</evidence>
<organism evidence="2">
    <name type="scientific">viral metagenome</name>
    <dbReference type="NCBI Taxonomy" id="1070528"/>
    <lineage>
        <taxon>unclassified sequences</taxon>
        <taxon>metagenomes</taxon>
        <taxon>organismal metagenomes</taxon>
    </lineage>
</organism>
<dbReference type="InterPro" id="IPR012337">
    <property type="entry name" value="RNaseH-like_sf"/>
</dbReference>
<sequence length="285" mass="32792">MIATVDIGLKNLAICIMSNTEGQNSKTIHLWDVFNLLDDNQNHICNEIKKDGSPCMKSALFKYQSTKLQLDNSNGQLTSYTCKTHFPKNIQMGNSNMIKIKKVKDFLLQDIAEKVVEKMNELLQTHNDLFRSVEKISIELQPKVNNKMKFVSHIIYGKFVEYNIGRNIPVRFVRASQKLKAYKGPEVACKLKGPYAKRKFLAVEYTKWFLENTKVEETQKWKTQFLNNKKKDDMSDVFLMCINELYPQKQKGKKKLLKAGAQRNSAKSDTLNVNPHHTLVDNGAL</sequence>
<reference evidence="2" key="1">
    <citation type="journal article" date="2020" name="Nature">
        <title>Giant virus diversity and host interactions through global metagenomics.</title>
        <authorList>
            <person name="Schulz F."/>
            <person name="Roux S."/>
            <person name="Paez-Espino D."/>
            <person name="Jungbluth S."/>
            <person name="Walsh D.A."/>
            <person name="Denef V.J."/>
            <person name="McMahon K.D."/>
            <person name="Konstantinidis K.T."/>
            <person name="Eloe-Fadrosh E.A."/>
            <person name="Kyrpides N.C."/>
            <person name="Woyke T."/>
        </authorList>
    </citation>
    <scope>NUCLEOTIDE SEQUENCE</scope>
    <source>
        <strain evidence="2">GVMAG-M-3300023179-107</strain>
    </source>
</reference>
<evidence type="ECO:0008006" key="3">
    <source>
        <dbReference type="Google" id="ProtNLM"/>
    </source>
</evidence>
<feature type="compositionally biased region" description="Polar residues" evidence="1">
    <location>
        <begin position="264"/>
        <end position="275"/>
    </location>
</feature>
<protein>
    <recommendedName>
        <fullName evidence="3">Mitochondrial resolvase Ydc2 catalytic domain-containing protein</fullName>
    </recommendedName>
</protein>